<dbReference type="OrthoDB" id="9769860at2"/>
<sequence>MAISAIVRDKILQVTGAERLAEVTPIQSLWGGLGELFRVSLVHVDSMSDNTNIPQLSSVVVKHILFRAPVDHPRGWNSDLSFQRKMHSYDVEQHWYQIYADSCLPTCRVPRCLFVERHADEMLLVLEDLAIDFPELIEQPNVLQIEACIYWLANFHARFLDQAADELWPVGGYWHLDTRPDELAAMTDLRLQQAAPALDGAIKQCRYQTLIHGDAKLANFCFSADGKRAAAVDFQYVGQGPGIKDLMLFISSAVPPALCEEWQEPLLDTYFRFLFEALQRQSKTAVVDWPALEQEWRFMFAITWADFQRFVQGWCPDHWKINDYSRSLTEQALLALDQVAAEPASVNPIVASDNKVDHD</sequence>
<dbReference type="InterPro" id="IPR004119">
    <property type="entry name" value="EcKL"/>
</dbReference>
<gene>
    <name evidence="1" type="ORF">DU002_13195</name>
</gene>
<reference evidence="1 2" key="1">
    <citation type="submission" date="2018-07" db="EMBL/GenBank/DDBJ databases">
        <title>Corallincola holothuriorum sp. nov., a new facultative anaerobe isolated from sea cucumber Apostichopus japonicus.</title>
        <authorList>
            <person name="Xia H."/>
        </authorList>
    </citation>
    <scope>NUCLEOTIDE SEQUENCE [LARGE SCALE GENOMIC DNA]</scope>
    <source>
        <strain evidence="1 2">C4</strain>
    </source>
</reference>
<dbReference type="Pfam" id="PF02958">
    <property type="entry name" value="EcKL"/>
    <property type="match status" value="1"/>
</dbReference>
<proteinExistence type="predicted"/>
<dbReference type="SUPFAM" id="SSF56112">
    <property type="entry name" value="Protein kinase-like (PK-like)"/>
    <property type="match status" value="1"/>
</dbReference>
<dbReference type="Gene3D" id="3.90.1200.10">
    <property type="match status" value="1"/>
</dbReference>
<evidence type="ECO:0000313" key="1">
    <source>
        <dbReference type="EMBL" id="RCU48745.1"/>
    </source>
</evidence>
<comment type="caution">
    <text evidence="1">The sequence shown here is derived from an EMBL/GenBank/DDBJ whole genome shotgun (WGS) entry which is preliminary data.</text>
</comment>
<dbReference type="RefSeq" id="WP_114338869.1">
    <property type="nucleotide sequence ID" value="NZ_QPID01000008.1"/>
</dbReference>
<dbReference type="Proteomes" id="UP000252558">
    <property type="component" value="Unassembled WGS sequence"/>
</dbReference>
<dbReference type="PANTHER" id="PTHR11012:SF30">
    <property type="entry name" value="PROTEIN KINASE-LIKE DOMAIN-CONTAINING"/>
    <property type="match status" value="1"/>
</dbReference>
<protein>
    <submittedName>
        <fullName evidence="1">DUF1679 domain-containing protein</fullName>
    </submittedName>
</protein>
<name>A0A368NGA4_9GAMM</name>
<dbReference type="EMBL" id="QPID01000008">
    <property type="protein sequence ID" value="RCU48745.1"/>
    <property type="molecule type" value="Genomic_DNA"/>
</dbReference>
<keyword evidence="2" id="KW-1185">Reference proteome</keyword>
<evidence type="ECO:0000313" key="2">
    <source>
        <dbReference type="Proteomes" id="UP000252558"/>
    </source>
</evidence>
<dbReference type="AlphaFoldDB" id="A0A368NGA4"/>
<organism evidence="1 2">
    <name type="scientific">Corallincola holothuriorum</name>
    <dbReference type="NCBI Taxonomy" id="2282215"/>
    <lineage>
        <taxon>Bacteria</taxon>
        <taxon>Pseudomonadati</taxon>
        <taxon>Pseudomonadota</taxon>
        <taxon>Gammaproteobacteria</taxon>
        <taxon>Alteromonadales</taxon>
        <taxon>Psychromonadaceae</taxon>
        <taxon>Corallincola</taxon>
    </lineage>
</organism>
<dbReference type="PANTHER" id="PTHR11012">
    <property type="entry name" value="PROTEIN KINASE-LIKE DOMAIN-CONTAINING"/>
    <property type="match status" value="1"/>
</dbReference>
<accession>A0A368NGA4</accession>
<dbReference type="InterPro" id="IPR011009">
    <property type="entry name" value="Kinase-like_dom_sf"/>
</dbReference>